<comment type="caution">
    <text evidence="4">The sequence shown here is derived from an EMBL/GenBank/DDBJ whole genome shotgun (WGS) entry which is preliminary data.</text>
</comment>
<protein>
    <submittedName>
        <fullName evidence="4">Response regulator transcription factor</fullName>
    </submittedName>
</protein>
<dbReference type="Proteomes" id="UP000318661">
    <property type="component" value="Unassembled WGS sequence"/>
</dbReference>
<proteinExistence type="predicted"/>
<evidence type="ECO:0000259" key="3">
    <source>
        <dbReference type="PROSITE" id="PS50110"/>
    </source>
</evidence>
<dbReference type="SMART" id="SM00448">
    <property type="entry name" value="REC"/>
    <property type="match status" value="1"/>
</dbReference>
<dbReference type="AlphaFoldDB" id="A0A537KSZ4"/>
<sequence length="161" mass="17030">MLERPTLPLTRGVDKTMIRLLLVESQPTVRKGLRMRLNVESDVSIVGETGDGLTALWQASTLRPDVVLVDAESADIDGVRLIAAMRRASPESAVVILSLRDDAANRSRLQTAGAVAFVSKHEYGDRLLQAIRQAATAGAVPPTRALPAGGLTPAHGDGSVS</sequence>
<dbReference type="InterPro" id="IPR001789">
    <property type="entry name" value="Sig_transdc_resp-reg_receiver"/>
</dbReference>
<dbReference type="PROSITE" id="PS50110">
    <property type="entry name" value="RESPONSE_REGULATORY"/>
    <property type="match status" value="1"/>
</dbReference>
<dbReference type="Gene3D" id="3.40.50.2300">
    <property type="match status" value="1"/>
</dbReference>
<feature type="modified residue" description="4-aspartylphosphate" evidence="1">
    <location>
        <position position="70"/>
    </location>
</feature>
<dbReference type="InterPro" id="IPR058245">
    <property type="entry name" value="NreC/VraR/RcsB-like_REC"/>
</dbReference>
<dbReference type="InterPro" id="IPR011006">
    <property type="entry name" value="CheY-like_superfamily"/>
</dbReference>
<evidence type="ECO:0000256" key="1">
    <source>
        <dbReference type="PROSITE-ProRule" id="PRU00169"/>
    </source>
</evidence>
<evidence type="ECO:0000256" key="2">
    <source>
        <dbReference type="SAM" id="MobiDB-lite"/>
    </source>
</evidence>
<dbReference type="EMBL" id="VBAJ01000388">
    <property type="protein sequence ID" value="TMI98877.1"/>
    <property type="molecule type" value="Genomic_DNA"/>
</dbReference>
<dbReference type="PANTHER" id="PTHR45566">
    <property type="entry name" value="HTH-TYPE TRANSCRIPTIONAL REGULATOR YHJB-RELATED"/>
    <property type="match status" value="1"/>
</dbReference>
<feature type="domain" description="Response regulatory" evidence="3">
    <location>
        <begin position="19"/>
        <end position="135"/>
    </location>
</feature>
<organism evidence="4 5">
    <name type="scientific">Candidatus Segetimicrobium genomatis</name>
    <dbReference type="NCBI Taxonomy" id="2569760"/>
    <lineage>
        <taxon>Bacteria</taxon>
        <taxon>Bacillati</taxon>
        <taxon>Candidatus Sysuimicrobiota</taxon>
        <taxon>Candidatus Sysuimicrobiia</taxon>
        <taxon>Candidatus Sysuimicrobiales</taxon>
        <taxon>Candidatus Segetimicrobiaceae</taxon>
        <taxon>Candidatus Segetimicrobium</taxon>
    </lineage>
</organism>
<gene>
    <name evidence="4" type="ORF">E6G99_13570</name>
</gene>
<dbReference type="CDD" id="cd17535">
    <property type="entry name" value="REC_NarL-like"/>
    <property type="match status" value="1"/>
</dbReference>
<dbReference type="SUPFAM" id="SSF52172">
    <property type="entry name" value="CheY-like"/>
    <property type="match status" value="1"/>
</dbReference>
<evidence type="ECO:0000313" key="4">
    <source>
        <dbReference type="EMBL" id="TMI98877.1"/>
    </source>
</evidence>
<accession>A0A537KSZ4</accession>
<evidence type="ECO:0000313" key="5">
    <source>
        <dbReference type="Proteomes" id="UP000318661"/>
    </source>
</evidence>
<dbReference type="GO" id="GO:0000160">
    <property type="term" value="P:phosphorelay signal transduction system"/>
    <property type="evidence" value="ECO:0007669"/>
    <property type="project" value="InterPro"/>
</dbReference>
<dbReference type="Pfam" id="PF00072">
    <property type="entry name" value="Response_reg"/>
    <property type="match status" value="1"/>
</dbReference>
<feature type="region of interest" description="Disordered" evidence="2">
    <location>
        <begin position="142"/>
        <end position="161"/>
    </location>
</feature>
<keyword evidence="1" id="KW-0597">Phosphoprotein</keyword>
<dbReference type="PANTHER" id="PTHR45566:SF2">
    <property type="entry name" value="NARL SUBFAMILY"/>
    <property type="match status" value="1"/>
</dbReference>
<name>A0A537KSZ4_9BACT</name>
<dbReference type="InterPro" id="IPR051015">
    <property type="entry name" value="EvgA-like"/>
</dbReference>
<reference evidence="4 5" key="1">
    <citation type="journal article" date="2019" name="Nat. Microbiol.">
        <title>Mediterranean grassland soil C-N compound turnover is dependent on rainfall and depth, and is mediated by genomically divergent microorganisms.</title>
        <authorList>
            <person name="Diamond S."/>
            <person name="Andeer P.F."/>
            <person name="Li Z."/>
            <person name="Crits-Christoph A."/>
            <person name="Burstein D."/>
            <person name="Anantharaman K."/>
            <person name="Lane K.R."/>
            <person name="Thomas B.C."/>
            <person name="Pan C."/>
            <person name="Northen T.R."/>
            <person name="Banfield J.F."/>
        </authorList>
    </citation>
    <scope>NUCLEOTIDE SEQUENCE [LARGE SCALE GENOMIC DNA]</scope>
    <source>
        <strain evidence="4">NP_2</strain>
    </source>
</reference>